<evidence type="ECO:0000313" key="3">
    <source>
        <dbReference type="Proteomes" id="UP001321760"/>
    </source>
</evidence>
<reference evidence="2" key="2">
    <citation type="submission" date="2023-05" db="EMBL/GenBank/DDBJ databases">
        <authorList>
            <consortium name="Lawrence Berkeley National Laboratory"/>
            <person name="Steindorff A."/>
            <person name="Hensen N."/>
            <person name="Bonometti L."/>
            <person name="Westerberg I."/>
            <person name="Brannstrom I.O."/>
            <person name="Guillou S."/>
            <person name="Cros-Aarteil S."/>
            <person name="Calhoun S."/>
            <person name="Haridas S."/>
            <person name="Kuo A."/>
            <person name="Mondo S."/>
            <person name="Pangilinan J."/>
            <person name="Riley R."/>
            <person name="Labutti K."/>
            <person name="Andreopoulos B."/>
            <person name="Lipzen A."/>
            <person name="Chen C."/>
            <person name="Yanf M."/>
            <person name="Daum C."/>
            <person name="Ng V."/>
            <person name="Clum A."/>
            <person name="Ohm R."/>
            <person name="Martin F."/>
            <person name="Silar P."/>
            <person name="Natvig D."/>
            <person name="Lalanne C."/>
            <person name="Gautier V."/>
            <person name="Ament-Velasquez S.L."/>
            <person name="Kruys A."/>
            <person name="Hutchinson M.I."/>
            <person name="Powell A.J."/>
            <person name="Barry K."/>
            <person name="Miller A.N."/>
            <person name="Grigoriev I.V."/>
            <person name="Debuchy R."/>
            <person name="Gladieux P."/>
            <person name="Thoren M.H."/>
            <person name="Johannesson H."/>
        </authorList>
    </citation>
    <scope>NUCLEOTIDE SEQUENCE</scope>
    <source>
        <strain evidence="2">PSN243</strain>
    </source>
</reference>
<gene>
    <name evidence="2" type="ORF">QBC34DRAFT_411313</name>
</gene>
<evidence type="ECO:0000313" key="2">
    <source>
        <dbReference type="EMBL" id="KAK4446492.1"/>
    </source>
</evidence>
<dbReference type="EMBL" id="MU865956">
    <property type="protein sequence ID" value="KAK4446492.1"/>
    <property type="molecule type" value="Genomic_DNA"/>
</dbReference>
<proteinExistence type="predicted"/>
<evidence type="ECO:0000256" key="1">
    <source>
        <dbReference type="SAM" id="MobiDB-lite"/>
    </source>
</evidence>
<feature type="compositionally biased region" description="Basic and acidic residues" evidence="1">
    <location>
        <begin position="352"/>
        <end position="371"/>
    </location>
</feature>
<organism evidence="2 3">
    <name type="scientific">Podospora aff. communis PSN243</name>
    <dbReference type="NCBI Taxonomy" id="3040156"/>
    <lineage>
        <taxon>Eukaryota</taxon>
        <taxon>Fungi</taxon>
        <taxon>Dikarya</taxon>
        <taxon>Ascomycota</taxon>
        <taxon>Pezizomycotina</taxon>
        <taxon>Sordariomycetes</taxon>
        <taxon>Sordariomycetidae</taxon>
        <taxon>Sordariales</taxon>
        <taxon>Podosporaceae</taxon>
        <taxon>Podospora</taxon>
    </lineage>
</organism>
<comment type="caution">
    <text evidence="2">The sequence shown here is derived from an EMBL/GenBank/DDBJ whole genome shotgun (WGS) entry which is preliminary data.</text>
</comment>
<protein>
    <submittedName>
        <fullName evidence="2">Uncharacterized protein</fullName>
    </submittedName>
</protein>
<sequence length="389" mass="44068">MRQSQPRTGHSWRHGGSTPPDDGVQLLLTPPATDERLVQKWDVSEATDVDKVMQLFEASHTTLSQHRTSLTEFRISPRQYQELGKRLGEERELGQYVDDKVRFDYDPENSLLTIRMPSPVHDFFTNLLAIEIRDQLKEIAERADNAGDFAGKIEVGGSSRIFLREGITDESLGTAGQAVRREPDGQFQHPDAAYPGVVIEVSYSQDGKDLKKLASDYILRSNGDIKVVLGIDINYGEKSTVSVWRPHYVEEEGEELELLEVRPEVSYQPFRSASGSPVGHEETLKLSLSDFATDEISSGYGSVHLSISFRQLADFLARAELMRQTREPESESRGIKSRRQTRKRRPSSSPADELRSEDEAKYRRQEMDAAERAAAGDGEYERPRRRQKK</sequence>
<accession>A0AAV9GE58</accession>
<dbReference type="AlphaFoldDB" id="A0AAV9GE58"/>
<feature type="compositionally biased region" description="Basic and acidic residues" evidence="1">
    <location>
        <begin position="324"/>
        <end position="334"/>
    </location>
</feature>
<dbReference type="Proteomes" id="UP001321760">
    <property type="component" value="Unassembled WGS sequence"/>
</dbReference>
<feature type="region of interest" description="Disordered" evidence="1">
    <location>
        <begin position="324"/>
        <end position="389"/>
    </location>
</feature>
<feature type="compositionally biased region" description="Basic residues" evidence="1">
    <location>
        <begin position="335"/>
        <end position="346"/>
    </location>
</feature>
<keyword evidence="3" id="KW-1185">Reference proteome</keyword>
<name>A0AAV9GE58_9PEZI</name>
<reference evidence="2" key="1">
    <citation type="journal article" date="2023" name="Mol. Phylogenet. Evol.">
        <title>Genome-scale phylogeny and comparative genomics of the fungal order Sordariales.</title>
        <authorList>
            <person name="Hensen N."/>
            <person name="Bonometti L."/>
            <person name="Westerberg I."/>
            <person name="Brannstrom I.O."/>
            <person name="Guillou S."/>
            <person name="Cros-Aarteil S."/>
            <person name="Calhoun S."/>
            <person name="Haridas S."/>
            <person name="Kuo A."/>
            <person name="Mondo S."/>
            <person name="Pangilinan J."/>
            <person name="Riley R."/>
            <person name="LaButti K."/>
            <person name="Andreopoulos B."/>
            <person name="Lipzen A."/>
            <person name="Chen C."/>
            <person name="Yan M."/>
            <person name="Daum C."/>
            <person name="Ng V."/>
            <person name="Clum A."/>
            <person name="Steindorff A."/>
            <person name="Ohm R.A."/>
            <person name="Martin F."/>
            <person name="Silar P."/>
            <person name="Natvig D.O."/>
            <person name="Lalanne C."/>
            <person name="Gautier V."/>
            <person name="Ament-Velasquez S.L."/>
            <person name="Kruys A."/>
            <person name="Hutchinson M.I."/>
            <person name="Powell A.J."/>
            <person name="Barry K."/>
            <person name="Miller A.N."/>
            <person name="Grigoriev I.V."/>
            <person name="Debuchy R."/>
            <person name="Gladieux P."/>
            <person name="Hiltunen Thoren M."/>
            <person name="Johannesson H."/>
        </authorList>
    </citation>
    <scope>NUCLEOTIDE SEQUENCE</scope>
    <source>
        <strain evidence="2">PSN243</strain>
    </source>
</reference>
<feature type="region of interest" description="Disordered" evidence="1">
    <location>
        <begin position="1"/>
        <end position="27"/>
    </location>
</feature>